<accession>A0A2T5LSK2</accession>
<dbReference type="AlphaFoldDB" id="A0A2T5LSK2"/>
<dbReference type="Proteomes" id="UP000244073">
    <property type="component" value="Unassembled WGS sequence"/>
</dbReference>
<dbReference type="PANTHER" id="PTHR12770">
    <property type="entry name" value="RUS1 FAMILY PROTEIN C16ORF58"/>
    <property type="match status" value="1"/>
</dbReference>
<evidence type="ECO:0000259" key="8">
    <source>
        <dbReference type="Pfam" id="PF04884"/>
    </source>
</evidence>
<feature type="region of interest" description="Disordered" evidence="6">
    <location>
        <begin position="320"/>
        <end position="351"/>
    </location>
</feature>
<evidence type="ECO:0000256" key="3">
    <source>
        <dbReference type="ARBA" id="ARBA00022692"/>
    </source>
</evidence>
<dbReference type="EMBL" id="MSFN02000006">
    <property type="protein sequence ID" value="PTU19254.1"/>
    <property type="molecule type" value="Genomic_DNA"/>
</dbReference>
<sequence>MAPSIVFNEVDEVNNPTATFIYSESTNHNQHSKGDHRDIRGRIDIAHASSGSSTPWSLSSLRNVLIDVFLPAGYPHSVSDDYIPYQIFDSLQAFSSSIAGLLSSRAVLQGSSTNPIATVTLLTISGVGVGNANASPTSALLLHILQDSSGRVATILFAHRVGTALEPECKMYRLAADIFNDLAMILDCLSPMIPAGVSRVTILSAAGVLRALCGVAGGSSKASLSAHFSRWGNLAEVNAKDSSQETIISLIGMLVGSVVVSHVTSFAATWLCLLSLLALHLIFNYAAVRSVQMTSLNRQRANIVFSTLFADTLIDFENETESQLRQDQDQDQDQDQLPLHQTPQIPTPAQVAKQERIFEPSGALKWSPSLTTGTNTPHLLGKCQIGVSLGQFLSPSSSSSPSTTATASSPTSLTTTLPLADLTSLFAQEDYILFLSRNPPRGNAAPRTTRASILLKTSCTPASQLKAWAHALLAAHLLLPSPSPSSPADQEKESDPEIKTAMRVLSTTLGFLNQSARFERYMGLLGEVGWDVQVAALATRPGRRVELVGAS</sequence>
<dbReference type="PANTHER" id="PTHR12770:SF31">
    <property type="entry name" value="RUS FAMILY MEMBER 1"/>
    <property type="match status" value="1"/>
</dbReference>
<comment type="subcellular location">
    <subcellularLocation>
        <location evidence="1">Membrane</location>
    </subcellularLocation>
</comment>
<evidence type="ECO:0000256" key="5">
    <source>
        <dbReference type="ARBA" id="ARBA00023136"/>
    </source>
</evidence>
<gene>
    <name evidence="9" type="ORF">P175DRAFT_0524847</name>
</gene>
<dbReference type="GeneID" id="63816275"/>
<evidence type="ECO:0000313" key="10">
    <source>
        <dbReference type="Proteomes" id="UP000244073"/>
    </source>
</evidence>
<dbReference type="RefSeq" id="XP_040750646.1">
    <property type="nucleotide sequence ID" value="XM_040899393.1"/>
</dbReference>
<keyword evidence="3 7" id="KW-0812">Transmembrane</keyword>
<evidence type="ECO:0000256" key="7">
    <source>
        <dbReference type="SAM" id="Phobius"/>
    </source>
</evidence>
<dbReference type="GO" id="GO:0016020">
    <property type="term" value="C:membrane"/>
    <property type="evidence" value="ECO:0007669"/>
    <property type="project" value="UniProtKB-SubCell"/>
</dbReference>
<reference evidence="9 10" key="1">
    <citation type="journal article" date="2018" name="Proc. Natl. Acad. Sci. U.S.A.">
        <title>Linking secondary metabolites to gene clusters through genome sequencing of six diverse Aspergillus species.</title>
        <authorList>
            <person name="Kaerboelling I."/>
            <person name="Vesth T.C."/>
            <person name="Frisvad J.C."/>
            <person name="Nybo J.L."/>
            <person name="Theobald S."/>
            <person name="Kuo A."/>
            <person name="Bowyer P."/>
            <person name="Matsuda Y."/>
            <person name="Mondo S."/>
            <person name="Lyhne E.K."/>
            <person name="Kogle M.E."/>
            <person name="Clum A."/>
            <person name="Lipzen A."/>
            <person name="Salamov A."/>
            <person name="Ngan C.Y."/>
            <person name="Daum C."/>
            <person name="Chiniquy J."/>
            <person name="Barry K."/>
            <person name="LaButti K."/>
            <person name="Haridas S."/>
            <person name="Simmons B.A."/>
            <person name="Magnuson J.K."/>
            <person name="Mortensen U.H."/>
            <person name="Larsen T.O."/>
            <person name="Grigoriev I.V."/>
            <person name="Baker S.E."/>
            <person name="Andersen M.R."/>
        </authorList>
    </citation>
    <scope>NUCLEOTIDE SEQUENCE [LARGE SCALE GENOMIC DNA]</scope>
    <source>
        <strain evidence="9 10">IBT 24754</strain>
    </source>
</reference>
<evidence type="ECO:0000256" key="6">
    <source>
        <dbReference type="SAM" id="MobiDB-lite"/>
    </source>
</evidence>
<comment type="similarity">
    <text evidence="2">Belongs to the RUS1 family.</text>
</comment>
<evidence type="ECO:0000256" key="1">
    <source>
        <dbReference type="ARBA" id="ARBA00004370"/>
    </source>
</evidence>
<dbReference type="InterPro" id="IPR006968">
    <property type="entry name" value="RUS_fam"/>
</dbReference>
<evidence type="ECO:0000256" key="2">
    <source>
        <dbReference type="ARBA" id="ARBA00007558"/>
    </source>
</evidence>
<dbReference type="Pfam" id="PF04884">
    <property type="entry name" value="UVB_sens_prot"/>
    <property type="match status" value="1"/>
</dbReference>
<organism evidence="9 10">
    <name type="scientific">Aspergillus ochraceoroseus IBT 24754</name>
    <dbReference type="NCBI Taxonomy" id="1392256"/>
    <lineage>
        <taxon>Eukaryota</taxon>
        <taxon>Fungi</taxon>
        <taxon>Dikarya</taxon>
        <taxon>Ascomycota</taxon>
        <taxon>Pezizomycotina</taxon>
        <taxon>Eurotiomycetes</taxon>
        <taxon>Eurotiomycetidae</taxon>
        <taxon>Eurotiales</taxon>
        <taxon>Aspergillaceae</taxon>
        <taxon>Aspergillus</taxon>
        <taxon>Aspergillus subgen. Nidulantes</taxon>
    </lineage>
</organism>
<feature type="domain" description="Protein root UVB sensitive/RUS" evidence="8">
    <location>
        <begin position="58"/>
        <end position="309"/>
    </location>
</feature>
<feature type="region of interest" description="Disordered" evidence="6">
    <location>
        <begin position="394"/>
        <end position="414"/>
    </location>
</feature>
<dbReference type="InterPro" id="IPR054549">
    <property type="entry name" value="UVB_sens_RUS_dom"/>
</dbReference>
<evidence type="ECO:0000256" key="4">
    <source>
        <dbReference type="ARBA" id="ARBA00022989"/>
    </source>
</evidence>
<comment type="caution">
    <text evidence="9">The sequence shown here is derived from an EMBL/GenBank/DDBJ whole genome shotgun (WGS) entry which is preliminary data.</text>
</comment>
<name>A0A2T5LSK2_9EURO</name>
<proteinExistence type="inferred from homology"/>
<feature type="transmembrane region" description="Helical" evidence="7">
    <location>
        <begin position="267"/>
        <end position="288"/>
    </location>
</feature>
<keyword evidence="5 7" id="KW-0472">Membrane</keyword>
<dbReference type="VEuPathDB" id="FungiDB:P175DRAFT_0524847"/>
<evidence type="ECO:0000313" key="9">
    <source>
        <dbReference type="EMBL" id="PTU19254.1"/>
    </source>
</evidence>
<protein>
    <recommendedName>
        <fullName evidence="8">Protein root UVB sensitive/RUS domain-containing protein</fullName>
    </recommendedName>
</protein>
<dbReference type="OrthoDB" id="364779at2759"/>
<keyword evidence="4 7" id="KW-1133">Transmembrane helix</keyword>